<name>A0A7G9WA43_ALKCA</name>
<sequence length="101" mass="11787">MDLGRMSIKGKENIILREIEGEYILVPISRNFSNTTSIYKLNKTSVYIWDLIKDNEVKLTKLAHNFSEKFKVDEETALNDVNDLLYKLNEYSLIELNNEAD</sequence>
<protein>
    <submittedName>
        <fullName evidence="1">PqqD family protein</fullName>
    </submittedName>
</protein>
<accession>A0A7G9WA43</accession>
<dbReference type="Gene3D" id="1.10.10.1150">
    <property type="entry name" value="Coenzyme PQQ synthesis protein D (PqqD)"/>
    <property type="match status" value="1"/>
</dbReference>
<dbReference type="KEGG" id="acae:HYG86_12630"/>
<reference evidence="1 2" key="1">
    <citation type="submission" date="2020-07" db="EMBL/GenBank/DDBJ databases">
        <title>Alkalicella. sp. LB2 genome.</title>
        <authorList>
            <person name="Postec A."/>
            <person name="Quemeneur M."/>
        </authorList>
    </citation>
    <scope>NUCLEOTIDE SEQUENCE [LARGE SCALE GENOMIC DNA]</scope>
    <source>
        <strain evidence="1 2">LB2</strain>
    </source>
</reference>
<dbReference type="AlphaFoldDB" id="A0A7G9WA43"/>
<dbReference type="Pfam" id="PF05402">
    <property type="entry name" value="PqqD"/>
    <property type="match status" value="1"/>
</dbReference>
<dbReference type="Proteomes" id="UP000516160">
    <property type="component" value="Chromosome"/>
</dbReference>
<evidence type="ECO:0000313" key="2">
    <source>
        <dbReference type="Proteomes" id="UP000516160"/>
    </source>
</evidence>
<evidence type="ECO:0000313" key="1">
    <source>
        <dbReference type="EMBL" id="QNO15555.1"/>
    </source>
</evidence>
<proteinExistence type="predicted"/>
<dbReference type="InterPro" id="IPR041881">
    <property type="entry name" value="PqqD_sf"/>
</dbReference>
<dbReference type="EMBL" id="CP058559">
    <property type="protein sequence ID" value="QNO15555.1"/>
    <property type="molecule type" value="Genomic_DNA"/>
</dbReference>
<keyword evidence="2" id="KW-1185">Reference proteome</keyword>
<organism evidence="1 2">
    <name type="scientific">Alkalicella caledoniensis</name>
    <dbReference type="NCBI Taxonomy" id="2731377"/>
    <lineage>
        <taxon>Bacteria</taxon>
        <taxon>Bacillati</taxon>
        <taxon>Bacillota</taxon>
        <taxon>Clostridia</taxon>
        <taxon>Eubacteriales</taxon>
        <taxon>Proteinivoracaceae</taxon>
        <taxon>Alkalicella</taxon>
    </lineage>
</organism>
<dbReference type="RefSeq" id="WP_213165932.1">
    <property type="nucleotide sequence ID" value="NZ_CP058559.1"/>
</dbReference>
<gene>
    <name evidence="1" type="ORF">HYG86_12630</name>
</gene>
<dbReference type="InterPro" id="IPR008792">
    <property type="entry name" value="PQQD"/>
</dbReference>